<reference evidence="2" key="1">
    <citation type="journal article" date="2021" name="Genome Biol. Evol.">
        <title>A High-Quality Reference Genome for a Parasitic Bivalve with Doubly Uniparental Inheritance (Bivalvia: Unionida).</title>
        <authorList>
            <person name="Smith C.H."/>
        </authorList>
    </citation>
    <scope>NUCLEOTIDE SEQUENCE</scope>
    <source>
        <strain evidence="2">CHS0354</strain>
    </source>
</reference>
<dbReference type="Proteomes" id="UP001195483">
    <property type="component" value="Unassembled WGS sequence"/>
</dbReference>
<comment type="caution">
    <text evidence="2">The sequence shown here is derived from an EMBL/GenBank/DDBJ whole genome shotgun (WGS) entry which is preliminary data.</text>
</comment>
<keyword evidence="1" id="KW-0472">Membrane</keyword>
<evidence type="ECO:0000313" key="2">
    <source>
        <dbReference type="EMBL" id="KAK3592053.1"/>
    </source>
</evidence>
<keyword evidence="1" id="KW-1133">Transmembrane helix</keyword>
<keyword evidence="3" id="KW-1185">Reference proteome</keyword>
<dbReference type="EMBL" id="JAEAOA010001195">
    <property type="protein sequence ID" value="KAK3592053.1"/>
    <property type="molecule type" value="Genomic_DNA"/>
</dbReference>
<protein>
    <submittedName>
        <fullName evidence="2">Uncharacterized protein</fullName>
    </submittedName>
</protein>
<evidence type="ECO:0000313" key="3">
    <source>
        <dbReference type="Proteomes" id="UP001195483"/>
    </source>
</evidence>
<dbReference type="AlphaFoldDB" id="A0AAE0SHW7"/>
<reference evidence="2" key="2">
    <citation type="journal article" date="2021" name="Genome Biol. Evol.">
        <title>Developing a high-quality reference genome for a parasitic bivalve with doubly uniparental inheritance (Bivalvia: Unionida).</title>
        <authorList>
            <person name="Smith C.H."/>
        </authorList>
    </citation>
    <scope>NUCLEOTIDE SEQUENCE</scope>
    <source>
        <strain evidence="2">CHS0354</strain>
        <tissue evidence="2">Mantle</tissue>
    </source>
</reference>
<organism evidence="2 3">
    <name type="scientific">Potamilus streckersoni</name>
    <dbReference type="NCBI Taxonomy" id="2493646"/>
    <lineage>
        <taxon>Eukaryota</taxon>
        <taxon>Metazoa</taxon>
        <taxon>Spiralia</taxon>
        <taxon>Lophotrochozoa</taxon>
        <taxon>Mollusca</taxon>
        <taxon>Bivalvia</taxon>
        <taxon>Autobranchia</taxon>
        <taxon>Heteroconchia</taxon>
        <taxon>Palaeoheterodonta</taxon>
        <taxon>Unionida</taxon>
        <taxon>Unionoidea</taxon>
        <taxon>Unionidae</taxon>
        <taxon>Ambleminae</taxon>
        <taxon>Lampsilini</taxon>
        <taxon>Potamilus</taxon>
    </lineage>
</organism>
<keyword evidence="1" id="KW-0812">Transmembrane</keyword>
<proteinExistence type="predicted"/>
<accession>A0AAE0SHW7</accession>
<feature type="transmembrane region" description="Helical" evidence="1">
    <location>
        <begin position="65"/>
        <end position="85"/>
    </location>
</feature>
<reference evidence="2" key="3">
    <citation type="submission" date="2023-05" db="EMBL/GenBank/DDBJ databases">
        <authorList>
            <person name="Smith C.H."/>
        </authorList>
    </citation>
    <scope>NUCLEOTIDE SEQUENCE</scope>
    <source>
        <strain evidence="2">CHS0354</strain>
        <tissue evidence="2">Mantle</tissue>
    </source>
</reference>
<sequence length="310" mass="35605">MQFIIQHLNNAHWSVAITEETLLDLHQLFTFYRKCGRALCMDVLIQVYDFYHSIGIITGSKHLRWILISISVTLVVVIIVGIILFSRKERIKPQVELQRDKNSYETTVNPMYGLNPDDPRRLGRSLVSYKGERPFHLNSTVREKRLIFYPEMSGISCTEALKNDKIERQVPASCCYGEVQGNCCTDITRVHHSSSAVHSSYRNDTYLDMTSGCLNKVPGESKNPTNNDQLHRLGKFDVLPEGFCSKDWDMILENNDTFVDKGIELDFGLERMQGEVAQLYQEMKLTVRKPDIKDDNYMHCIPGPDHALLD</sequence>
<gene>
    <name evidence="2" type="ORF">CHS0354_019309</name>
</gene>
<name>A0AAE0SHW7_9BIVA</name>
<evidence type="ECO:0000256" key="1">
    <source>
        <dbReference type="SAM" id="Phobius"/>
    </source>
</evidence>